<feature type="domain" description="Bacterial bifunctional deaminase-reductase C-terminal" evidence="1">
    <location>
        <begin position="83"/>
        <end position="141"/>
    </location>
</feature>
<dbReference type="Gene3D" id="3.40.430.10">
    <property type="entry name" value="Dihydrofolate Reductase, subunit A"/>
    <property type="match status" value="1"/>
</dbReference>
<sequence length="177" mass="19762">MRKLILYIAASANGKIADANGGVEWLEQIPNPDQLDYGYADFLKTVDTTIMGYSTYAQLISWDIEFPYIGLDNYVVTRKETPEDNGHVIFVKSDLETKIEELKSMTSDKDIWLEGGGSTNARMLEAGLVDEVRLFVMPIFLQSGIDLTAEMKENVMLGKPKVVVHSSGVVEMIYSLN</sequence>
<dbReference type="RefSeq" id="WP_151693424.1">
    <property type="nucleotide sequence ID" value="NZ_BMGX01000001.1"/>
</dbReference>
<dbReference type="AlphaFoldDB" id="A0A6L3ZDT1"/>
<dbReference type="OrthoDB" id="195113at2"/>
<organism evidence="2 3">
    <name type="scientific">Phaeocystidibacter marisrubri</name>
    <dbReference type="NCBI Taxonomy" id="1577780"/>
    <lineage>
        <taxon>Bacteria</taxon>
        <taxon>Pseudomonadati</taxon>
        <taxon>Bacteroidota</taxon>
        <taxon>Flavobacteriia</taxon>
        <taxon>Flavobacteriales</taxon>
        <taxon>Phaeocystidibacteraceae</taxon>
        <taxon>Phaeocystidibacter</taxon>
    </lineage>
</organism>
<dbReference type="Pfam" id="PF01872">
    <property type="entry name" value="RibD_C"/>
    <property type="match status" value="1"/>
</dbReference>
<comment type="caution">
    <text evidence="2">The sequence shown here is derived from an EMBL/GenBank/DDBJ whole genome shotgun (WGS) entry which is preliminary data.</text>
</comment>
<dbReference type="InterPro" id="IPR024072">
    <property type="entry name" value="DHFR-like_dom_sf"/>
</dbReference>
<dbReference type="EMBL" id="WBVQ01000002">
    <property type="protein sequence ID" value="KAB2815995.1"/>
    <property type="molecule type" value="Genomic_DNA"/>
</dbReference>
<evidence type="ECO:0000313" key="2">
    <source>
        <dbReference type="EMBL" id="KAB2815995.1"/>
    </source>
</evidence>
<dbReference type="GO" id="GO:0009231">
    <property type="term" value="P:riboflavin biosynthetic process"/>
    <property type="evidence" value="ECO:0007669"/>
    <property type="project" value="InterPro"/>
</dbReference>
<name>A0A6L3ZDT1_9FLAO</name>
<reference evidence="2 3" key="1">
    <citation type="submission" date="2019-10" db="EMBL/GenBank/DDBJ databases">
        <title>Genome sequence of Phaeocystidibacter marisrubri JCM30614 (type strain).</title>
        <authorList>
            <person name="Bowman J.P."/>
        </authorList>
    </citation>
    <scope>NUCLEOTIDE SEQUENCE [LARGE SCALE GENOMIC DNA]</scope>
    <source>
        <strain evidence="2 3">JCM 30614</strain>
    </source>
</reference>
<dbReference type="Proteomes" id="UP000484164">
    <property type="component" value="Unassembled WGS sequence"/>
</dbReference>
<dbReference type="SUPFAM" id="SSF53597">
    <property type="entry name" value="Dihydrofolate reductase-like"/>
    <property type="match status" value="1"/>
</dbReference>
<accession>A0A6L3ZDT1</accession>
<dbReference type="GO" id="GO:0008703">
    <property type="term" value="F:5-amino-6-(5-phosphoribosylamino)uracil reductase activity"/>
    <property type="evidence" value="ECO:0007669"/>
    <property type="project" value="InterPro"/>
</dbReference>
<dbReference type="InterPro" id="IPR050765">
    <property type="entry name" value="Riboflavin_Biosynth_HTPR"/>
</dbReference>
<gene>
    <name evidence="2" type="ORF">F8C82_09885</name>
</gene>
<dbReference type="PANTHER" id="PTHR38011:SF11">
    <property type="entry name" value="2,5-DIAMINO-6-RIBOSYLAMINO-4(3H)-PYRIMIDINONE 5'-PHOSPHATE REDUCTASE"/>
    <property type="match status" value="1"/>
</dbReference>
<dbReference type="PANTHER" id="PTHR38011">
    <property type="entry name" value="DIHYDROFOLATE REDUCTASE FAMILY PROTEIN (AFU_ORTHOLOGUE AFUA_8G06820)"/>
    <property type="match status" value="1"/>
</dbReference>
<dbReference type="InterPro" id="IPR002734">
    <property type="entry name" value="RibDG_C"/>
</dbReference>
<evidence type="ECO:0000313" key="3">
    <source>
        <dbReference type="Proteomes" id="UP000484164"/>
    </source>
</evidence>
<protein>
    <submittedName>
        <fullName evidence="2">Dihydrofolate reductase</fullName>
    </submittedName>
</protein>
<keyword evidence="3" id="KW-1185">Reference proteome</keyword>
<proteinExistence type="predicted"/>
<evidence type="ECO:0000259" key="1">
    <source>
        <dbReference type="Pfam" id="PF01872"/>
    </source>
</evidence>